<feature type="region of interest" description="Disordered" evidence="1">
    <location>
        <begin position="364"/>
        <end position="400"/>
    </location>
</feature>
<dbReference type="PANTHER" id="PTHR38166:SF1">
    <property type="entry name" value="C2H2-TYPE DOMAIN-CONTAINING PROTEIN"/>
    <property type="match status" value="1"/>
</dbReference>
<protein>
    <recommendedName>
        <fullName evidence="4">C2H2-type domain-containing protein</fullName>
    </recommendedName>
</protein>
<dbReference type="AlphaFoldDB" id="A0AAW0RD41"/>
<feature type="compositionally biased region" description="Polar residues" evidence="1">
    <location>
        <begin position="373"/>
        <end position="388"/>
    </location>
</feature>
<keyword evidence="3" id="KW-1185">Reference proteome</keyword>
<feature type="compositionally biased region" description="Basic and acidic residues" evidence="1">
    <location>
        <begin position="252"/>
        <end position="264"/>
    </location>
</feature>
<feature type="compositionally biased region" description="Low complexity" evidence="1">
    <location>
        <begin position="31"/>
        <end position="45"/>
    </location>
</feature>
<accession>A0AAW0RD41</accession>
<feature type="region of interest" description="Disordered" evidence="1">
    <location>
        <begin position="231"/>
        <end position="264"/>
    </location>
</feature>
<dbReference type="Proteomes" id="UP001392437">
    <property type="component" value="Unassembled WGS sequence"/>
</dbReference>
<feature type="compositionally biased region" description="Basic residues" evidence="1">
    <location>
        <begin position="1"/>
        <end position="15"/>
    </location>
</feature>
<reference evidence="2 3" key="1">
    <citation type="submission" date="2023-01" db="EMBL/GenBank/DDBJ databases">
        <title>Analysis of 21 Apiospora genomes using comparative genomics revels a genus with tremendous synthesis potential of carbohydrate active enzymes and secondary metabolites.</title>
        <authorList>
            <person name="Sorensen T."/>
        </authorList>
    </citation>
    <scope>NUCLEOTIDE SEQUENCE [LARGE SCALE GENOMIC DNA]</scope>
    <source>
        <strain evidence="2 3">CBS 117206</strain>
    </source>
</reference>
<evidence type="ECO:0000256" key="1">
    <source>
        <dbReference type="SAM" id="MobiDB-lite"/>
    </source>
</evidence>
<feature type="region of interest" description="Disordered" evidence="1">
    <location>
        <begin position="137"/>
        <end position="157"/>
    </location>
</feature>
<feature type="compositionally biased region" description="Low complexity" evidence="1">
    <location>
        <begin position="235"/>
        <end position="247"/>
    </location>
</feature>
<evidence type="ECO:0000313" key="2">
    <source>
        <dbReference type="EMBL" id="KAK8132753.1"/>
    </source>
</evidence>
<organism evidence="2 3">
    <name type="scientific">Apiospora kogelbergensis</name>
    <dbReference type="NCBI Taxonomy" id="1337665"/>
    <lineage>
        <taxon>Eukaryota</taxon>
        <taxon>Fungi</taxon>
        <taxon>Dikarya</taxon>
        <taxon>Ascomycota</taxon>
        <taxon>Pezizomycotina</taxon>
        <taxon>Sordariomycetes</taxon>
        <taxon>Xylariomycetidae</taxon>
        <taxon>Amphisphaeriales</taxon>
        <taxon>Apiosporaceae</taxon>
        <taxon>Apiospora</taxon>
    </lineage>
</organism>
<feature type="compositionally biased region" description="Basic and acidic residues" evidence="1">
    <location>
        <begin position="142"/>
        <end position="152"/>
    </location>
</feature>
<evidence type="ECO:0008006" key="4">
    <source>
        <dbReference type="Google" id="ProtNLM"/>
    </source>
</evidence>
<sequence length="475" mass="52360">MTGKPRGTRWRKRQRGLTSEGHHSPSPAPQPSTSSSSSSSTFQSSDVAGQFNQALLDYVKDNSPAAGELDYLACPFLKHDPKRYAFVKNSCTETGFKNAGSLKDHIKRVHSLKHGCTNCHSHRFNVGEKELAEAKAKHRKECKGPKKKEEAQKNTPEPLEWMTEEQEKDYEKLDLRKSRQDNLKETFQKIYSHLWPKSVPVPDYRHGAGSRVSVFIAIQVLEKMSIESIETAKRPSSASLQSQQPLSYGKDAAVESEHEEDRIMGQEEPADMPGASDPYCSDFMNDPGTNTSLMAATNNNSNYLGATSFYGNSINTPEPSSYLPASYPPQLIPHLSHNSSSGNDQLNMSQPVFAEHVNMAHPADMKPFPYTLPRSTGPSQSHSDSGYATNPPADNDGYNIRPPYRPQQQYSNYGHGHGHNANLLGSDCLVFKHTGGSCGPDNPPDGEDLQVDEDNGEDDLAMFGGFPAQASWPGF</sequence>
<proteinExistence type="predicted"/>
<evidence type="ECO:0000313" key="3">
    <source>
        <dbReference type="Proteomes" id="UP001392437"/>
    </source>
</evidence>
<gene>
    <name evidence="2" type="ORF">PG999_000926</name>
</gene>
<comment type="caution">
    <text evidence="2">The sequence shown here is derived from an EMBL/GenBank/DDBJ whole genome shotgun (WGS) entry which is preliminary data.</text>
</comment>
<dbReference type="EMBL" id="JAQQWP010000001">
    <property type="protein sequence ID" value="KAK8132753.1"/>
    <property type="molecule type" value="Genomic_DNA"/>
</dbReference>
<name>A0AAW0RD41_9PEZI</name>
<dbReference type="PANTHER" id="PTHR38166">
    <property type="entry name" value="C2H2-TYPE DOMAIN-CONTAINING PROTEIN-RELATED"/>
    <property type="match status" value="1"/>
</dbReference>
<feature type="region of interest" description="Disordered" evidence="1">
    <location>
        <begin position="1"/>
        <end position="45"/>
    </location>
</feature>